<proteinExistence type="inferred from homology"/>
<evidence type="ECO:0000256" key="12">
    <source>
        <dbReference type="ARBA" id="ARBA00023027"/>
    </source>
</evidence>
<evidence type="ECO:0000256" key="13">
    <source>
        <dbReference type="ARBA" id="ARBA00023136"/>
    </source>
</evidence>
<keyword evidence="7 18" id="KW-0732">Signal</keyword>
<dbReference type="GO" id="GO:0017004">
    <property type="term" value="P:cytochrome complex assembly"/>
    <property type="evidence" value="ECO:0007669"/>
    <property type="project" value="UniProtKB-UniRule"/>
</dbReference>
<comment type="function">
    <text evidence="18">Required to facilitate the formation of correct disulfide bonds in some periplasmic proteins and for the assembly of the periplasmic c-type cytochromes. Acts by transferring electrons from cytoplasmic thioredoxin to the periplasm. This transfer involves a cascade of disulfide bond formation and reduction steps.</text>
</comment>
<accession>A0A7Y8GWP2</accession>
<organism evidence="20 21">
    <name type="scientific">Hydrogenophaga aromaticivorans</name>
    <dbReference type="NCBI Taxonomy" id="2610898"/>
    <lineage>
        <taxon>Bacteria</taxon>
        <taxon>Pseudomonadati</taxon>
        <taxon>Pseudomonadota</taxon>
        <taxon>Betaproteobacteria</taxon>
        <taxon>Burkholderiales</taxon>
        <taxon>Comamonadaceae</taxon>
        <taxon>Hydrogenophaga</taxon>
    </lineage>
</organism>
<feature type="disulfide bond" description="Redox-active" evidence="18">
    <location>
        <begin position="527"/>
        <end position="530"/>
    </location>
</feature>
<feature type="chain" id="PRO_5031643085" description="Thiol:disulfide interchange protein DsbD" evidence="18">
    <location>
        <begin position="32"/>
        <end position="619"/>
    </location>
</feature>
<keyword evidence="15 18" id="KW-0676">Redox-active center</keyword>
<dbReference type="InterPro" id="IPR028250">
    <property type="entry name" value="DsbDN"/>
</dbReference>
<dbReference type="Gene3D" id="3.40.30.10">
    <property type="entry name" value="Glutaredoxin"/>
    <property type="match status" value="1"/>
</dbReference>
<reference evidence="20 21" key="1">
    <citation type="submission" date="2019-09" db="EMBL/GenBank/DDBJ databases">
        <title>Hydrogenophaga aromatica sp. nov., isolated from a para-xylene-degrading enrichment culture.</title>
        <authorList>
            <person name="Tancsics A."/>
            <person name="Banerjee S."/>
        </authorList>
    </citation>
    <scope>NUCLEOTIDE SEQUENCE [LARGE SCALE GENOMIC DNA]</scope>
    <source>
        <strain evidence="20 21">D2P1</strain>
    </source>
</reference>
<evidence type="ECO:0000256" key="14">
    <source>
        <dbReference type="ARBA" id="ARBA00023157"/>
    </source>
</evidence>
<dbReference type="PROSITE" id="PS51352">
    <property type="entry name" value="THIOREDOXIN_2"/>
    <property type="match status" value="1"/>
</dbReference>
<feature type="transmembrane region" description="Helical" evidence="18">
    <location>
        <begin position="346"/>
        <end position="366"/>
    </location>
</feature>
<dbReference type="Gene3D" id="2.60.40.1250">
    <property type="entry name" value="Thiol:disulfide interchange protein DsbD, N-terminal domain"/>
    <property type="match status" value="1"/>
</dbReference>
<comment type="subcellular location">
    <subcellularLocation>
        <location evidence="1 18">Cell inner membrane</location>
        <topology evidence="1 18">Multi-pass membrane protein</topology>
    </subcellularLocation>
</comment>
<evidence type="ECO:0000256" key="9">
    <source>
        <dbReference type="ARBA" id="ARBA00022982"/>
    </source>
</evidence>
<keyword evidence="12 18" id="KW-0520">NAD</keyword>
<name>A0A7Y8GWP2_9BURK</name>
<feature type="transmembrane region" description="Helical" evidence="18">
    <location>
        <begin position="387"/>
        <end position="405"/>
    </location>
</feature>
<dbReference type="RefSeq" id="WP_177135462.1">
    <property type="nucleotide sequence ID" value="NZ_VYGV01000007.1"/>
</dbReference>
<keyword evidence="9 18" id="KW-0249">Electron transport</keyword>
<feature type="transmembrane region" description="Helical" evidence="18">
    <location>
        <begin position="450"/>
        <end position="469"/>
    </location>
</feature>
<evidence type="ECO:0000256" key="11">
    <source>
        <dbReference type="ARBA" id="ARBA00023002"/>
    </source>
</evidence>
<feature type="transmembrane region" description="Helical" evidence="18">
    <location>
        <begin position="233"/>
        <end position="255"/>
    </location>
</feature>
<dbReference type="EC" id="1.8.1.8" evidence="18"/>
<dbReference type="HAMAP" id="MF_00399">
    <property type="entry name" value="DbsD"/>
    <property type="match status" value="1"/>
</dbReference>
<keyword evidence="13 18" id="KW-0472">Membrane</keyword>
<dbReference type="PROSITE" id="PS00194">
    <property type="entry name" value="THIOREDOXIN_1"/>
    <property type="match status" value="1"/>
</dbReference>
<dbReference type="Pfam" id="PF13899">
    <property type="entry name" value="Thioredoxin_7"/>
    <property type="match status" value="1"/>
</dbReference>
<dbReference type="InterPro" id="IPR013766">
    <property type="entry name" value="Thioredoxin_domain"/>
</dbReference>
<evidence type="ECO:0000256" key="4">
    <source>
        <dbReference type="ARBA" id="ARBA00022475"/>
    </source>
</evidence>
<dbReference type="Proteomes" id="UP000545507">
    <property type="component" value="Unassembled WGS sequence"/>
</dbReference>
<dbReference type="AlphaFoldDB" id="A0A7Y8GWP2"/>
<dbReference type="GO" id="GO:0005886">
    <property type="term" value="C:plasma membrane"/>
    <property type="evidence" value="ECO:0007669"/>
    <property type="project" value="UniProtKB-SubCell"/>
</dbReference>
<dbReference type="InterPro" id="IPR035671">
    <property type="entry name" value="DsbD_gamma"/>
</dbReference>
<keyword evidence="4 18" id="KW-1003">Cell membrane</keyword>
<evidence type="ECO:0000256" key="2">
    <source>
        <dbReference type="ARBA" id="ARBA00007241"/>
    </source>
</evidence>
<feature type="domain" description="Thioredoxin" evidence="19">
    <location>
        <begin position="486"/>
        <end position="612"/>
    </location>
</feature>
<evidence type="ECO:0000313" key="21">
    <source>
        <dbReference type="Proteomes" id="UP000545507"/>
    </source>
</evidence>
<dbReference type="InterPro" id="IPR003834">
    <property type="entry name" value="Cyt_c_assmbl_TM_dom"/>
</dbReference>
<dbReference type="GO" id="GO:0045454">
    <property type="term" value="P:cell redox homeostasis"/>
    <property type="evidence" value="ECO:0007669"/>
    <property type="project" value="TreeGrafter"/>
</dbReference>
<dbReference type="SUPFAM" id="SSF74863">
    <property type="entry name" value="Thiol:disulfide interchange protein DsbD, N-terminal domain (DsbD-alpha)"/>
    <property type="match status" value="1"/>
</dbReference>
<evidence type="ECO:0000313" key="20">
    <source>
        <dbReference type="EMBL" id="NWF45549.1"/>
    </source>
</evidence>
<keyword evidence="5 18" id="KW-0997">Cell inner membrane</keyword>
<dbReference type="InterPro" id="IPR036929">
    <property type="entry name" value="DsbDN_sf"/>
</dbReference>
<dbReference type="GO" id="GO:0047134">
    <property type="term" value="F:protein-disulfide reductase [NAD(P)H] activity"/>
    <property type="evidence" value="ECO:0007669"/>
    <property type="project" value="UniProtKB-UniRule"/>
</dbReference>
<dbReference type="CDD" id="cd02953">
    <property type="entry name" value="DsbDgamma"/>
    <property type="match status" value="1"/>
</dbReference>
<evidence type="ECO:0000256" key="15">
    <source>
        <dbReference type="ARBA" id="ARBA00023284"/>
    </source>
</evidence>
<evidence type="ECO:0000256" key="3">
    <source>
        <dbReference type="ARBA" id="ARBA00022448"/>
    </source>
</evidence>
<keyword evidence="10 18" id="KW-1133">Transmembrane helix</keyword>
<sequence precursor="true">MPDLPDRFRSSLRAALAALVLLWGVAVPAHAAEEFLQPEQAFRLAATKSDAGGLQLTWSIAPGYYLYRDRMAVTASPSGSPVEAERPPGVRKDDPNFGEMDVYHDAVTVKVAHAGASALEVTWQGCADAGLCYPPQTETIQVASLSAVTAITAPAEPAARPREPGATSLWNSVSGSDTQITQWLGERSLGWTLPLFFLLGIALAFTPCVLPMLPIVSGIVVGSQAPPRRAFALSMAFVLPMAATYSALGVAAALAGANLQAMLQNRWTVLVLGGVYVVLALGMFGVFTLQLPARLRDRLDGASRGLRGGSLPGAGAMGVLSALLVGPCMTAPLAGALLYIAQSGNVVQGALLLAALGLGMGAPLVIAGTLGSRFLPKPGPWMDRVKGALGFLLLGTAVWMFERVVPEPAALLMWGALLLAVAVTLVHAASRSASTVAASESPLRLATRTLAVLAGLWGSAMVLGAAGGAGDPWRPLTFAAASAKGIEQATTGLRFEAIASESELQDRLAAARAAGQPTLVDFYADWCVSCKAIEKDVFGDPRVQRSLAGVLLLRADVTANDARQRELMRAHQVIGPPTVMLFDDAGRERRDARLVGEFTVEQFLQRQPPSRTPGMEEPT</sequence>
<comment type="catalytic activity">
    <reaction evidence="17 18">
        <text>[protein]-dithiol + NADP(+) = [protein]-disulfide + NADPH + H(+)</text>
        <dbReference type="Rhea" id="RHEA:18753"/>
        <dbReference type="Rhea" id="RHEA-COMP:10593"/>
        <dbReference type="Rhea" id="RHEA-COMP:10594"/>
        <dbReference type="ChEBI" id="CHEBI:15378"/>
        <dbReference type="ChEBI" id="CHEBI:29950"/>
        <dbReference type="ChEBI" id="CHEBI:50058"/>
        <dbReference type="ChEBI" id="CHEBI:57783"/>
        <dbReference type="ChEBI" id="CHEBI:58349"/>
        <dbReference type="EC" id="1.8.1.8"/>
    </reaction>
</comment>
<dbReference type="InterPro" id="IPR036249">
    <property type="entry name" value="Thioredoxin-like_sf"/>
</dbReference>
<evidence type="ECO:0000259" key="19">
    <source>
        <dbReference type="PROSITE" id="PS51352"/>
    </source>
</evidence>
<feature type="transmembrane region" description="Helical" evidence="18">
    <location>
        <begin position="314"/>
        <end position="340"/>
    </location>
</feature>
<dbReference type="InterPro" id="IPR017937">
    <property type="entry name" value="Thioredoxin_CS"/>
</dbReference>
<feature type="transmembrane region" description="Helical" evidence="18">
    <location>
        <begin position="195"/>
        <end position="221"/>
    </location>
</feature>
<comment type="catalytic activity">
    <reaction evidence="16 18">
        <text>[protein]-dithiol + NAD(+) = [protein]-disulfide + NADH + H(+)</text>
        <dbReference type="Rhea" id="RHEA:18749"/>
        <dbReference type="Rhea" id="RHEA-COMP:10593"/>
        <dbReference type="Rhea" id="RHEA-COMP:10594"/>
        <dbReference type="ChEBI" id="CHEBI:15378"/>
        <dbReference type="ChEBI" id="CHEBI:29950"/>
        <dbReference type="ChEBI" id="CHEBI:50058"/>
        <dbReference type="ChEBI" id="CHEBI:57540"/>
        <dbReference type="ChEBI" id="CHEBI:57945"/>
        <dbReference type="EC" id="1.8.1.8"/>
    </reaction>
</comment>
<evidence type="ECO:0000256" key="6">
    <source>
        <dbReference type="ARBA" id="ARBA00022692"/>
    </source>
</evidence>
<comment type="caution">
    <text evidence="18">Lacks conserved residue(s) required for the propagation of feature annotation.</text>
</comment>
<dbReference type="Pfam" id="PF02683">
    <property type="entry name" value="DsbD_TM"/>
    <property type="match status" value="1"/>
</dbReference>
<dbReference type="GO" id="GO:0009055">
    <property type="term" value="F:electron transfer activity"/>
    <property type="evidence" value="ECO:0007669"/>
    <property type="project" value="UniProtKB-UniRule"/>
</dbReference>
<keyword evidence="11 18" id="KW-0560">Oxidoreductase</keyword>
<gene>
    <name evidence="18 20" type="primary">dsbD</name>
    <name evidence="20" type="ORF">F3K02_09860</name>
</gene>
<dbReference type="PANTHER" id="PTHR32234">
    <property type="entry name" value="THIOL:DISULFIDE INTERCHANGE PROTEIN DSBD"/>
    <property type="match status" value="1"/>
</dbReference>
<evidence type="ECO:0000256" key="16">
    <source>
        <dbReference type="ARBA" id="ARBA00047388"/>
    </source>
</evidence>
<evidence type="ECO:0000256" key="18">
    <source>
        <dbReference type="HAMAP-Rule" id="MF_00399"/>
    </source>
</evidence>
<protein>
    <recommendedName>
        <fullName evidence="18">Thiol:disulfide interchange protein DsbD</fullName>
        <ecNumber evidence="18">1.8.1.8</ecNumber>
    </recommendedName>
    <alternativeName>
        <fullName evidence="18">Protein-disulfide reductase</fullName>
        <shortName evidence="18">Disulfide reductase</shortName>
    </alternativeName>
</protein>
<feature type="signal peptide" evidence="18">
    <location>
        <begin position="1"/>
        <end position="31"/>
    </location>
</feature>
<comment type="similarity">
    <text evidence="2 18">Belongs to the thioredoxin family. DsbD subfamily.</text>
</comment>
<dbReference type="PANTHER" id="PTHR32234:SF0">
    <property type="entry name" value="THIOL:DISULFIDE INTERCHANGE PROTEIN DSBD"/>
    <property type="match status" value="1"/>
</dbReference>
<feature type="disulfide bond" description="Redox-active" evidence="18">
    <location>
        <begin position="126"/>
        <end position="132"/>
    </location>
</feature>
<keyword evidence="6 18" id="KW-0812">Transmembrane</keyword>
<comment type="caution">
    <text evidence="20">The sequence shown here is derived from an EMBL/GenBank/DDBJ whole genome shotgun (WGS) entry which is preliminary data.</text>
</comment>
<evidence type="ECO:0000256" key="10">
    <source>
        <dbReference type="ARBA" id="ARBA00022989"/>
    </source>
</evidence>
<dbReference type="SUPFAM" id="SSF52833">
    <property type="entry name" value="Thioredoxin-like"/>
    <property type="match status" value="1"/>
</dbReference>
<feature type="transmembrane region" description="Helical" evidence="18">
    <location>
        <begin position="267"/>
        <end position="293"/>
    </location>
</feature>
<dbReference type="EMBL" id="VYGV01000007">
    <property type="protein sequence ID" value="NWF45549.1"/>
    <property type="molecule type" value="Genomic_DNA"/>
</dbReference>
<evidence type="ECO:0000256" key="7">
    <source>
        <dbReference type="ARBA" id="ARBA00022729"/>
    </source>
</evidence>
<keyword evidence="21" id="KW-1185">Reference proteome</keyword>
<keyword evidence="8 18" id="KW-0201">Cytochrome c-type biogenesis</keyword>
<dbReference type="NCBIfam" id="NF001419">
    <property type="entry name" value="PRK00293.1"/>
    <property type="match status" value="1"/>
</dbReference>
<keyword evidence="14 18" id="KW-1015">Disulfide bond</keyword>
<dbReference type="InterPro" id="IPR022910">
    <property type="entry name" value="Thiol_diS_interchange_DbsD"/>
</dbReference>
<evidence type="ECO:0000256" key="1">
    <source>
        <dbReference type="ARBA" id="ARBA00004429"/>
    </source>
</evidence>
<evidence type="ECO:0000256" key="8">
    <source>
        <dbReference type="ARBA" id="ARBA00022748"/>
    </source>
</evidence>
<evidence type="ECO:0000256" key="5">
    <source>
        <dbReference type="ARBA" id="ARBA00022519"/>
    </source>
</evidence>
<evidence type="ECO:0000256" key="17">
    <source>
        <dbReference type="ARBA" id="ARBA00047804"/>
    </source>
</evidence>
<keyword evidence="3 18" id="KW-0813">Transport</keyword>
<feature type="transmembrane region" description="Helical" evidence="18">
    <location>
        <begin position="411"/>
        <end position="429"/>
    </location>
</feature>
<dbReference type="Pfam" id="PF11412">
    <property type="entry name" value="DsbD_N"/>
    <property type="match status" value="1"/>
</dbReference>